<organism evidence="10 11">
    <name type="scientific">Aliidongia dinghuensis</name>
    <dbReference type="NCBI Taxonomy" id="1867774"/>
    <lineage>
        <taxon>Bacteria</taxon>
        <taxon>Pseudomonadati</taxon>
        <taxon>Pseudomonadota</taxon>
        <taxon>Alphaproteobacteria</taxon>
        <taxon>Rhodospirillales</taxon>
        <taxon>Dongiaceae</taxon>
        <taxon>Aliidongia</taxon>
    </lineage>
</organism>
<dbReference type="InterPro" id="IPR003834">
    <property type="entry name" value="Cyt_c_assmbl_TM_dom"/>
</dbReference>
<dbReference type="Pfam" id="PF13899">
    <property type="entry name" value="Thioredoxin_7"/>
    <property type="match status" value="1"/>
</dbReference>
<comment type="subcellular location">
    <subcellularLocation>
        <location evidence="1">Membrane</location>
        <topology evidence="1">Multi-pass membrane protein</topology>
    </subcellularLocation>
</comment>
<keyword evidence="6" id="KW-0676">Redox-active center</keyword>
<dbReference type="InterPro" id="IPR036249">
    <property type="entry name" value="Thioredoxin-like_sf"/>
</dbReference>
<evidence type="ECO:0000256" key="4">
    <source>
        <dbReference type="ARBA" id="ARBA00022989"/>
    </source>
</evidence>
<feature type="transmembrane region" description="Helical" evidence="7">
    <location>
        <begin position="526"/>
        <end position="544"/>
    </location>
</feature>
<keyword evidence="2 7" id="KW-0812">Transmembrane</keyword>
<evidence type="ECO:0000259" key="9">
    <source>
        <dbReference type="Pfam" id="PF11412"/>
    </source>
</evidence>
<reference evidence="10" key="1">
    <citation type="journal article" date="2014" name="Int. J. Syst. Evol. Microbiol.">
        <title>Complete genome sequence of Corynebacterium casei LMG S-19264T (=DSM 44701T), isolated from a smear-ripened cheese.</title>
        <authorList>
            <consortium name="US DOE Joint Genome Institute (JGI-PGF)"/>
            <person name="Walter F."/>
            <person name="Albersmeier A."/>
            <person name="Kalinowski J."/>
            <person name="Ruckert C."/>
        </authorList>
    </citation>
    <scope>NUCLEOTIDE SEQUENCE</scope>
    <source>
        <strain evidence="10">CGMCC 1.15725</strain>
    </source>
</reference>
<feature type="transmembrane region" description="Helical" evidence="7">
    <location>
        <begin position="499"/>
        <end position="520"/>
    </location>
</feature>
<sequence length="702" mass="72160">MISRFRPARLAALIAFFLSVLGLPLIGTARADDYASDWAHTDQGAARLVVAPGQDGALRLGLAFKLEPHWKIYWRSPGDAGLPPSVDWAGSENVQIGDFAWPVPERFELAGLETFGYEGEVVLPIAVTVPHPGEPVHFKAAVDFLTCRELCIPNDVALDVTVPAGLEGPGPYGDLIDRYQARVPGDGSAAGLTLETAAVGGAGKAARLDLTLRATPGLVQPDAIVEGASPVVFGRPTQAAGGLETHLVLPVLDGADVIAKLAGKPLTVTVIDRAAPAEAPRAATVTLAATPLAETGPALGGLALTLAIAVLGGFILNFMPCVLPVLAIKFLALINEAGQGRRRLRAGFLATAAGILASFLVMAAALAAAKSAGLSVGWGVQFQEPVFLAALAALVTLFACNLMGWFKIGLPWWLAGRLQAGGGSLAGSFLAGAFATLLATPCSAPFLGTAVGFALAGGPGDIFLVFTCLGIGLALPYLVVAAVPALARLLPRPGYWMLTLRRLLGLLLAGTAFWLVWVLGEQAGSAAAGVVALLGVAAAAALALRHRYPRLGRTSAALTAVLLLGMLVPPAVLGRGVEAAAPAAGWARFDPAAIAPAVAKGQVVFVDVTASWCLTCQVNERLVLDKPAVKAQLSSSGTVAMRADWTRPDPAIAAFLKRYGRYGIPFNVVYGPGAPDGLPLSEVLTTDAVEAALAKAKGAARS</sequence>
<evidence type="ECO:0000256" key="7">
    <source>
        <dbReference type="SAM" id="Phobius"/>
    </source>
</evidence>
<dbReference type="Proteomes" id="UP000646365">
    <property type="component" value="Unassembled WGS sequence"/>
</dbReference>
<dbReference type="Gene3D" id="3.40.30.10">
    <property type="entry name" value="Glutaredoxin"/>
    <property type="match status" value="1"/>
</dbReference>
<feature type="transmembrane region" description="Helical" evidence="7">
    <location>
        <begin position="346"/>
        <end position="366"/>
    </location>
</feature>
<dbReference type="PANTHER" id="PTHR32234:SF3">
    <property type="entry name" value="SUPPRESSION OF COPPER SENSITIVITY PROTEIN"/>
    <property type="match status" value="1"/>
</dbReference>
<dbReference type="SUPFAM" id="SSF52833">
    <property type="entry name" value="Thioredoxin-like"/>
    <property type="match status" value="1"/>
</dbReference>
<dbReference type="InterPro" id="IPR017937">
    <property type="entry name" value="Thioredoxin_CS"/>
</dbReference>
<dbReference type="Pfam" id="PF02683">
    <property type="entry name" value="DsbD_TM"/>
    <property type="match status" value="1"/>
</dbReference>
<dbReference type="RefSeq" id="WP_189045721.1">
    <property type="nucleotide sequence ID" value="NZ_BMJQ01000005.1"/>
</dbReference>
<proteinExistence type="predicted"/>
<evidence type="ECO:0000313" key="10">
    <source>
        <dbReference type="EMBL" id="GGF16478.1"/>
    </source>
</evidence>
<comment type="caution">
    <text evidence="10">The sequence shown here is derived from an EMBL/GenBank/DDBJ whole genome shotgun (WGS) entry which is preliminary data.</text>
</comment>
<feature type="domain" description="Thiol:disulfide interchange protein DsbD N-terminal" evidence="9">
    <location>
        <begin position="52"/>
        <end position="158"/>
    </location>
</feature>
<dbReference type="GO" id="GO:0016020">
    <property type="term" value="C:membrane"/>
    <property type="evidence" value="ECO:0007669"/>
    <property type="project" value="UniProtKB-SubCell"/>
</dbReference>
<dbReference type="AlphaFoldDB" id="A0A8J3E359"/>
<evidence type="ECO:0000256" key="3">
    <source>
        <dbReference type="ARBA" id="ARBA00022748"/>
    </source>
</evidence>
<evidence type="ECO:0000259" key="8">
    <source>
        <dbReference type="Pfam" id="PF02683"/>
    </source>
</evidence>
<evidence type="ECO:0000256" key="1">
    <source>
        <dbReference type="ARBA" id="ARBA00004141"/>
    </source>
</evidence>
<reference evidence="10" key="2">
    <citation type="submission" date="2020-09" db="EMBL/GenBank/DDBJ databases">
        <authorList>
            <person name="Sun Q."/>
            <person name="Zhou Y."/>
        </authorList>
    </citation>
    <scope>NUCLEOTIDE SEQUENCE</scope>
    <source>
        <strain evidence="10">CGMCC 1.15725</strain>
    </source>
</reference>
<evidence type="ECO:0000313" key="11">
    <source>
        <dbReference type="Proteomes" id="UP000646365"/>
    </source>
</evidence>
<feature type="transmembrane region" description="Helical" evidence="7">
    <location>
        <begin position="462"/>
        <end position="487"/>
    </location>
</feature>
<protein>
    <submittedName>
        <fullName evidence="10">Protein-disulfide reductase</fullName>
    </submittedName>
</protein>
<keyword evidence="5 7" id="KW-0472">Membrane</keyword>
<dbReference type="GO" id="GO:0015035">
    <property type="term" value="F:protein-disulfide reductase activity"/>
    <property type="evidence" value="ECO:0007669"/>
    <property type="project" value="TreeGrafter"/>
</dbReference>
<feature type="domain" description="Cytochrome C biogenesis protein transmembrane" evidence="8">
    <location>
        <begin position="304"/>
        <end position="516"/>
    </location>
</feature>
<dbReference type="CDD" id="cd02953">
    <property type="entry name" value="DsbDgamma"/>
    <property type="match status" value="1"/>
</dbReference>
<dbReference type="InterPro" id="IPR035671">
    <property type="entry name" value="DsbD_gamma"/>
</dbReference>
<feature type="transmembrane region" description="Helical" evidence="7">
    <location>
        <begin position="386"/>
        <end position="408"/>
    </location>
</feature>
<dbReference type="EMBL" id="BMJQ01000005">
    <property type="protein sequence ID" value="GGF16478.1"/>
    <property type="molecule type" value="Genomic_DNA"/>
</dbReference>
<feature type="transmembrane region" description="Helical" evidence="7">
    <location>
        <begin position="556"/>
        <end position="573"/>
    </location>
</feature>
<accession>A0A8J3E359</accession>
<evidence type="ECO:0000256" key="5">
    <source>
        <dbReference type="ARBA" id="ARBA00023136"/>
    </source>
</evidence>
<evidence type="ECO:0000256" key="6">
    <source>
        <dbReference type="ARBA" id="ARBA00023284"/>
    </source>
</evidence>
<dbReference type="PANTHER" id="PTHR32234">
    <property type="entry name" value="THIOL:DISULFIDE INTERCHANGE PROTEIN DSBD"/>
    <property type="match status" value="1"/>
</dbReference>
<dbReference type="GO" id="GO:0017004">
    <property type="term" value="P:cytochrome complex assembly"/>
    <property type="evidence" value="ECO:0007669"/>
    <property type="project" value="UniProtKB-KW"/>
</dbReference>
<keyword evidence="4 7" id="KW-1133">Transmembrane helix</keyword>
<dbReference type="PROSITE" id="PS00194">
    <property type="entry name" value="THIOREDOXIN_1"/>
    <property type="match status" value="1"/>
</dbReference>
<name>A0A8J3E359_9PROT</name>
<feature type="transmembrane region" description="Helical" evidence="7">
    <location>
        <begin position="301"/>
        <end position="334"/>
    </location>
</feature>
<dbReference type="GO" id="GO:0045454">
    <property type="term" value="P:cell redox homeostasis"/>
    <property type="evidence" value="ECO:0007669"/>
    <property type="project" value="TreeGrafter"/>
</dbReference>
<dbReference type="Pfam" id="PF11412">
    <property type="entry name" value="DsbD_N"/>
    <property type="match status" value="1"/>
</dbReference>
<gene>
    <name evidence="10" type="ORF">GCM10011611_22820</name>
</gene>
<keyword evidence="3" id="KW-0201">Cytochrome c-type biogenesis</keyword>
<keyword evidence="11" id="KW-1185">Reference proteome</keyword>
<dbReference type="InterPro" id="IPR028250">
    <property type="entry name" value="DsbDN"/>
</dbReference>
<evidence type="ECO:0000256" key="2">
    <source>
        <dbReference type="ARBA" id="ARBA00022692"/>
    </source>
</evidence>
<feature type="transmembrane region" description="Helical" evidence="7">
    <location>
        <begin position="429"/>
        <end position="456"/>
    </location>
</feature>